<feature type="region of interest" description="Disordered" evidence="1">
    <location>
        <begin position="1"/>
        <end position="38"/>
    </location>
</feature>
<name>A0ABR3HXZ6_LOXSC</name>
<evidence type="ECO:0000313" key="2">
    <source>
        <dbReference type="EMBL" id="KAL0881442.1"/>
    </source>
</evidence>
<dbReference type="PANTHER" id="PTHR10773:SF19">
    <property type="match status" value="1"/>
</dbReference>
<protein>
    <submittedName>
        <fullName evidence="2">Uncharacterized protein</fullName>
    </submittedName>
</protein>
<evidence type="ECO:0000256" key="1">
    <source>
        <dbReference type="SAM" id="MobiDB-lite"/>
    </source>
</evidence>
<accession>A0ABR3HXZ6</accession>
<gene>
    <name evidence="2" type="ORF">ABMA27_001305</name>
</gene>
<proteinExistence type="predicted"/>
<dbReference type="Proteomes" id="UP001549920">
    <property type="component" value="Unassembled WGS sequence"/>
</dbReference>
<sequence length="246" mass="28797">MQEEPTIDTLNQTNNINPVTNTTAKSSTKKIPKKRDEKWQRNIAKKARLEGISYESPVAKKNKKVEARNLKPACSCRAKCFEKLSEEVRQTIFENFWSGCKSWEQRRQYVADRVTKTVKVRTKKASRRKYNFIYNFKVNDKTINVCRVMFLNTLSIGEKYVKICVSKKNESGMTEHDKRGRHVPANKTKDSIVQSVLDHISSYPSYGLNLSTMYKQYKEKMVRAGKSESEYAKEWFYRKISNLKIH</sequence>
<organism evidence="2 3">
    <name type="scientific">Loxostege sticticalis</name>
    <name type="common">Beet webworm moth</name>
    <dbReference type="NCBI Taxonomy" id="481309"/>
    <lineage>
        <taxon>Eukaryota</taxon>
        <taxon>Metazoa</taxon>
        <taxon>Ecdysozoa</taxon>
        <taxon>Arthropoda</taxon>
        <taxon>Hexapoda</taxon>
        <taxon>Insecta</taxon>
        <taxon>Pterygota</taxon>
        <taxon>Neoptera</taxon>
        <taxon>Endopterygota</taxon>
        <taxon>Lepidoptera</taxon>
        <taxon>Glossata</taxon>
        <taxon>Ditrysia</taxon>
        <taxon>Pyraloidea</taxon>
        <taxon>Crambidae</taxon>
        <taxon>Pyraustinae</taxon>
        <taxon>Loxostege</taxon>
    </lineage>
</organism>
<dbReference type="EMBL" id="JBEUOH010000011">
    <property type="protein sequence ID" value="KAL0881442.1"/>
    <property type="molecule type" value="Genomic_DNA"/>
</dbReference>
<evidence type="ECO:0000313" key="3">
    <source>
        <dbReference type="Proteomes" id="UP001549920"/>
    </source>
</evidence>
<keyword evidence="3" id="KW-1185">Reference proteome</keyword>
<reference evidence="2 3" key="1">
    <citation type="submission" date="2024-06" db="EMBL/GenBank/DDBJ databases">
        <title>A chromosome-level genome assembly of beet webworm, Loxostege sticticalis.</title>
        <authorList>
            <person name="Zhang Y."/>
        </authorList>
    </citation>
    <scope>NUCLEOTIDE SEQUENCE [LARGE SCALE GENOMIC DNA]</scope>
    <source>
        <strain evidence="2">AQ026</strain>
        <tissue evidence="2">Whole body</tissue>
    </source>
</reference>
<feature type="compositionally biased region" description="Polar residues" evidence="1">
    <location>
        <begin position="8"/>
        <end position="26"/>
    </location>
</feature>
<comment type="caution">
    <text evidence="2">The sequence shown here is derived from an EMBL/GenBank/DDBJ whole genome shotgun (WGS) entry which is preliminary data.</text>
</comment>
<dbReference type="PANTHER" id="PTHR10773">
    <property type="entry name" value="DNA-DIRECTED RNA POLYMERASES I, II, AND III SUBUNIT RPABC2"/>
    <property type="match status" value="1"/>
</dbReference>